<reference evidence="2" key="1">
    <citation type="journal article" date="2022" name="bioRxiv">
        <title>Sequencing and chromosome-scale assembly of the giantPleurodeles waltlgenome.</title>
        <authorList>
            <person name="Brown T."/>
            <person name="Elewa A."/>
            <person name="Iarovenko S."/>
            <person name="Subramanian E."/>
            <person name="Araus A.J."/>
            <person name="Petzold A."/>
            <person name="Susuki M."/>
            <person name="Suzuki K.-i.T."/>
            <person name="Hayashi T."/>
            <person name="Toyoda A."/>
            <person name="Oliveira C."/>
            <person name="Osipova E."/>
            <person name="Leigh N.D."/>
            <person name="Simon A."/>
            <person name="Yun M.H."/>
        </authorList>
    </citation>
    <scope>NUCLEOTIDE SEQUENCE</scope>
    <source>
        <strain evidence="2">20211129_DDA</strain>
        <tissue evidence="2">Liver</tissue>
    </source>
</reference>
<protein>
    <submittedName>
        <fullName evidence="2">Uncharacterized protein</fullName>
    </submittedName>
</protein>
<evidence type="ECO:0000313" key="2">
    <source>
        <dbReference type="EMBL" id="KAJ1112178.1"/>
    </source>
</evidence>
<gene>
    <name evidence="2" type="ORF">NDU88_000446</name>
</gene>
<proteinExistence type="predicted"/>
<accession>A0AAV7N806</accession>
<dbReference type="AlphaFoldDB" id="A0AAV7N806"/>
<organism evidence="2 3">
    <name type="scientific">Pleurodeles waltl</name>
    <name type="common">Iberian ribbed newt</name>
    <dbReference type="NCBI Taxonomy" id="8319"/>
    <lineage>
        <taxon>Eukaryota</taxon>
        <taxon>Metazoa</taxon>
        <taxon>Chordata</taxon>
        <taxon>Craniata</taxon>
        <taxon>Vertebrata</taxon>
        <taxon>Euteleostomi</taxon>
        <taxon>Amphibia</taxon>
        <taxon>Batrachia</taxon>
        <taxon>Caudata</taxon>
        <taxon>Salamandroidea</taxon>
        <taxon>Salamandridae</taxon>
        <taxon>Pleurodelinae</taxon>
        <taxon>Pleurodeles</taxon>
    </lineage>
</organism>
<evidence type="ECO:0000256" key="1">
    <source>
        <dbReference type="SAM" id="MobiDB-lite"/>
    </source>
</evidence>
<feature type="region of interest" description="Disordered" evidence="1">
    <location>
        <begin position="25"/>
        <end position="97"/>
    </location>
</feature>
<dbReference type="Proteomes" id="UP001066276">
    <property type="component" value="Chromosome 8"/>
</dbReference>
<dbReference type="EMBL" id="JANPWB010000012">
    <property type="protein sequence ID" value="KAJ1112178.1"/>
    <property type="molecule type" value="Genomic_DNA"/>
</dbReference>
<comment type="caution">
    <text evidence="2">The sequence shown here is derived from an EMBL/GenBank/DDBJ whole genome shotgun (WGS) entry which is preliminary data.</text>
</comment>
<feature type="compositionally biased region" description="Gly residues" evidence="1">
    <location>
        <begin position="56"/>
        <end position="74"/>
    </location>
</feature>
<name>A0AAV7N806_PLEWA</name>
<sequence>MTPALGRCAGLGNCKITYTHTWRPRRAPERAPRQNAARGQAVAVCHPEGRRRRGCGVRGESGARRGGIGPGTGDPGEDSLRDGSHGGPTHVGPRPLDVADPAAWAAALRRRALGRWACGTWPSPLRAREAAGTKLSMRRWTVFDVGGELRLRGTQAFRGTGGCNCEVPSVGMEQPNNR</sequence>
<keyword evidence="3" id="KW-1185">Reference proteome</keyword>
<evidence type="ECO:0000313" key="3">
    <source>
        <dbReference type="Proteomes" id="UP001066276"/>
    </source>
</evidence>